<name>A0AAV4QW85_9ARAC</name>
<evidence type="ECO:0000313" key="1">
    <source>
        <dbReference type="EMBL" id="GIY13079.1"/>
    </source>
</evidence>
<evidence type="ECO:0000313" key="2">
    <source>
        <dbReference type="Proteomes" id="UP001054837"/>
    </source>
</evidence>
<gene>
    <name evidence="1" type="ORF">CDAR_462821</name>
</gene>
<sequence>MCRVYYFIYLGPRARSPNYQKLCTPSNRSLRMWRTSAQSKCYDRPLLGRSSFLIKDDPSARMTPVPGKYADRRLYGIPECPGPEGA</sequence>
<dbReference type="Proteomes" id="UP001054837">
    <property type="component" value="Unassembled WGS sequence"/>
</dbReference>
<organism evidence="1 2">
    <name type="scientific">Caerostris darwini</name>
    <dbReference type="NCBI Taxonomy" id="1538125"/>
    <lineage>
        <taxon>Eukaryota</taxon>
        <taxon>Metazoa</taxon>
        <taxon>Ecdysozoa</taxon>
        <taxon>Arthropoda</taxon>
        <taxon>Chelicerata</taxon>
        <taxon>Arachnida</taxon>
        <taxon>Araneae</taxon>
        <taxon>Araneomorphae</taxon>
        <taxon>Entelegynae</taxon>
        <taxon>Araneoidea</taxon>
        <taxon>Araneidae</taxon>
        <taxon>Caerostris</taxon>
    </lineage>
</organism>
<keyword evidence="2" id="KW-1185">Reference proteome</keyword>
<accession>A0AAV4QW85</accession>
<dbReference type="AlphaFoldDB" id="A0AAV4QW85"/>
<protein>
    <submittedName>
        <fullName evidence="1">Uncharacterized protein</fullName>
    </submittedName>
</protein>
<reference evidence="1 2" key="1">
    <citation type="submission" date="2021-06" db="EMBL/GenBank/DDBJ databases">
        <title>Caerostris darwini draft genome.</title>
        <authorList>
            <person name="Kono N."/>
            <person name="Arakawa K."/>
        </authorList>
    </citation>
    <scope>NUCLEOTIDE SEQUENCE [LARGE SCALE GENOMIC DNA]</scope>
</reference>
<dbReference type="EMBL" id="BPLQ01005167">
    <property type="protein sequence ID" value="GIY13079.1"/>
    <property type="molecule type" value="Genomic_DNA"/>
</dbReference>
<proteinExistence type="predicted"/>
<comment type="caution">
    <text evidence="1">The sequence shown here is derived from an EMBL/GenBank/DDBJ whole genome shotgun (WGS) entry which is preliminary data.</text>
</comment>